<organism evidence="1 2">
    <name type="scientific">Citrobacter youngae ATCC 29220</name>
    <dbReference type="NCBI Taxonomy" id="500640"/>
    <lineage>
        <taxon>Bacteria</taxon>
        <taxon>Pseudomonadati</taxon>
        <taxon>Pseudomonadota</taxon>
        <taxon>Gammaproteobacteria</taxon>
        <taxon>Enterobacterales</taxon>
        <taxon>Enterobacteriaceae</taxon>
        <taxon>Citrobacter</taxon>
        <taxon>Citrobacter freundii complex</taxon>
    </lineage>
</organism>
<gene>
    <name evidence="1" type="ORF">CIT292_08317</name>
</gene>
<evidence type="ECO:0000313" key="1">
    <source>
        <dbReference type="EMBL" id="EFE08438.1"/>
    </source>
</evidence>
<evidence type="ECO:0000313" key="2">
    <source>
        <dbReference type="Proteomes" id="UP000003880"/>
    </source>
</evidence>
<dbReference type="EMBL" id="ABWL02000008">
    <property type="protein sequence ID" value="EFE08438.1"/>
    <property type="molecule type" value="Genomic_DNA"/>
</dbReference>
<sequence length="39" mass="4857">MLINVNICMLNNWQAIYQGKNNDYKKNGRWRYRSAQQWH</sequence>
<dbReference type="AlphaFoldDB" id="D4BCV2"/>
<dbReference type="Proteomes" id="UP000003880">
    <property type="component" value="Unassembled WGS sequence"/>
</dbReference>
<reference evidence="1 2" key="1">
    <citation type="submission" date="2010-02" db="EMBL/GenBank/DDBJ databases">
        <authorList>
            <person name="Weinstock G."/>
            <person name="Sodergren E."/>
            <person name="Clifton S."/>
            <person name="Fulton L."/>
            <person name="Fulton B."/>
            <person name="Courtney L."/>
            <person name="Fronick C."/>
            <person name="Harrison M."/>
            <person name="Strong C."/>
            <person name="Farmer C."/>
            <person name="Delahaunty K."/>
            <person name="Markovic C."/>
            <person name="Hall O."/>
            <person name="Minx P."/>
            <person name="Tomlinson C."/>
            <person name="Mitreva M."/>
            <person name="Nelson J."/>
            <person name="Hou S."/>
            <person name="Wollam A."/>
            <person name="Pepin K.H."/>
            <person name="Johnson M."/>
            <person name="Bhonagiri V."/>
            <person name="Zhang X."/>
            <person name="Suruliraj S."/>
            <person name="Warren W."/>
            <person name="Chinwalla A."/>
            <person name="Mardis E.R."/>
            <person name="Wilson R.K."/>
        </authorList>
    </citation>
    <scope>NUCLEOTIDE SEQUENCE [LARGE SCALE GENOMIC DNA]</scope>
    <source>
        <strain evidence="1 2">ATCC 29220</strain>
    </source>
</reference>
<name>D4BCV2_9ENTR</name>
<protein>
    <submittedName>
        <fullName evidence="1">Uncharacterized protein</fullName>
    </submittedName>
</protein>
<accession>D4BCV2</accession>
<dbReference type="HOGENOM" id="CLU_3307011_0_0_6"/>
<proteinExistence type="predicted"/>
<comment type="caution">
    <text evidence="1">The sequence shown here is derived from an EMBL/GenBank/DDBJ whole genome shotgun (WGS) entry which is preliminary data.</text>
</comment>